<dbReference type="PROSITE" id="PS50007">
    <property type="entry name" value="PIPLC_X_DOMAIN"/>
    <property type="match status" value="1"/>
</dbReference>
<dbReference type="GO" id="GO:0005615">
    <property type="term" value="C:extracellular space"/>
    <property type="evidence" value="ECO:0007669"/>
    <property type="project" value="TreeGrafter"/>
</dbReference>
<dbReference type="CDD" id="cd19941">
    <property type="entry name" value="TIL"/>
    <property type="match status" value="1"/>
</dbReference>
<dbReference type="InterPro" id="IPR049883">
    <property type="entry name" value="NOTCH1_EGF-like"/>
</dbReference>
<dbReference type="SUPFAM" id="SSF57567">
    <property type="entry name" value="Serine protease inhibitors"/>
    <property type="match status" value="1"/>
</dbReference>
<dbReference type="PROSITE" id="PS51233">
    <property type="entry name" value="VWFD"/>
    <property type="match status" value="1"/>
</dbReference>
<dbReference type="NCBIfam" id="NF040941">
    <property type="entry name" value="GGGWT_bact"/>
    <property type="match status" value="1"/>
</dbReference>
<evidence type="ECO:0000313" key="11">
    <source>
        <dbReference type="Proteomes" id="UP001432027"/>
    </source>
</evidence>
<dbReference type="PANTHER" id="PTHR11339:SF373">
    <property type="entry name" value="VWFD DOMAIN-CONTAINING PROTEIN"/>
    <property type="match status" value="1"/>
</dbReference>
<feature type="chain" id="PRO_5043506965" evidence="6">
    <location>
        <begin position="26"/>
        <end position="857"/>
    </location>
</feature>
<keyword evidence="2" id="KW-0646">Protease inhibitor</keyword>
<feature type="domain" description="EGF-like" evidence="7">
    <location>
        <begin position="578"/>
        <end position="618"/>
    </location>
</feature>
<dbReference type="SMART" id="SM00216">
    <property type="entry name" value="VWD"/>
    <property type="match status" value="1"/>
</dbReference>
<protein>
    <submittedName>
        <fullName evidence="10">Uncharacterized protein</fullName>
    </submittedName>
</protein>
<dbReference type="InterPro" id="IPR001881">
    <property type="entry name" value="EGF-like_Ca-bd_dom"/>
</dbReference>
<dbReference type="GO" id="GO:0005509">
    <property type="term" value="F:calcium ion binding"/>
    <property type="evidence" value="ECO:0007669"/>
    <property type="project" value="InterPro"/>
</dbReference>
<evidence type="ECO:0000313" key="10">
    <source>
        <dbReference type="EMBL" id="GMT03532.1"/>
    </source>
</evidence>
<evidence type="ECO:0000259" key="9">
    <source>
        <dbReference type="PROSITE" id="PS51406"/>
    </source>
</evidence>
<dbReference type="InterPro" id="IPR002181">
    <property type="entry name" value="Fibrinogen_a/b/g_C_dom"/>
</dbReference>
<dbReference type="SMART" id="SM00181">
    <property type="entry name" value="EGF"/>
    <property type="match status" value="4"/>
</dbReference>
<dbReference type="PROSITE" id="PS00010">
    <property type="entry name" value="ASX_HYDROXYL"/>
    <property type="match status" value="1"/>
</dbReference>
<dbReference type="Gene3D" id="2.10.25.10">
    <property type="entry name" value="Laminin"/>
    <property type="match status" value="3"/>
</dbReference>
<evidence type="ECO:0000259" key="7">
    <source>
        <dbReference type="PROSITE" id="PS50026"/>
    </source>
</evidence>
<dbReference type="SUPFAM" id="SSF56496">
    <property type="entry name" value="Fibrinogen C-terminal domain-like"/>
    <property type="match status" value="1"/>
</dbReference>
<comment type="caution">
    <text evidence="5">Lacks conserved residue(s) required for the propagation of feature annotation.</text>
</comment>
<keyword evidence="4" id="KW-0325">Glycoprotein</keyword>
<dbReference type="Pfam" id="PF07645">
    <property type="entry name" value="EGF_CA"/>
    <property type="match status" value="1"/>
</dbReference>
<feature type="domain" description="EGF-like" evidence="7">
    <location>
        <begin position="69"/>
        <end position="104"/>
    </location>
</feature>
<feature type="domain" description="Fibrinogen C-terminal" evidence="9">
    <location>
        <begin position="617"/>
        <end position="819"/>
    </location>
</feature>
<proteinExistence type="predicted"/>
<evidence type="ECO:0000256" key="2">
    <source>
        <dbReference type="ARBA" id="ARBA00022900"/>
    </source>
</evidence>
<feature type="disulfide bond" evidence="5">
    <location>
        <begin position="94"/>
        <end position="103"/>
    </location>
</feature>
<dbReference type="GO" id="GO:0004867">
    <property type="term" value="F:serine-type endopeptidase inhibitor activity"/>
    <property type="evidence" value="ECO:0007669"/>
    <property type="project" value="UniProtKB-KW"/>
</dbReference>
<feature type="domain" description="VWFD" evidence="8">
    <location>
        <begin position="148"/>
        <end position="348"/>
    </location>
</feature>
<dbReference type="PROSITE" id="PS00022">
    <property type="entry name" value="EGF_1"/>
    <property type="match status" value="2"/>
</dbReference>
<keyword evidence="2" id="KW-0722">Serine protease inhibitor</keyword>
<feature type="non-terminal residue" evidence="10">
    <location>
        <position position="1"/>
    </location>
</feature>
<dbReference type="Pfam" id="PF00147">
    <property type="entry name" value="Fibrinogen_C"/>
    <property type="match status" value="1"/>
</dbReference>
<keyword evidence="11" id="KW-1185">Reference proteome</keyword>
<keyword evidence="3 5" id="KW-1015">Disulfide bond</keyword>
<organism evidence="10 11">
    <name type="scientific">Pristionchus entomophagus</name>
    <dbReference type="NCBI Taxonomy" id="358040"/>
    <lineage>
        <taxon>Eukaryota</taxon>
        <taxon>Metazoa</taxon>
        <taxon>Ecdysozoa</taxon>
        <taxon>Nematoda</taxon>
        <taxon>Chromadorea</taxon>
        <taxon>Rhabditida</taxon>
        <taxon>Rhabditina</taxon>
        <taxon>Diplogasteromorpha</taxon>
        <taxon>Diplogasteroidea</taxon>
        <taxon>Neodiplogasteridae</taxon>
        <taxon>Pristionchus</taxon>
    </lineage>
</organism>
<dbReference type="InterPro" id="IPR050780">
    <property type="entry name" value="Mucin_vWF_Thrombospondin_sf"/>
</dbReference>
<comment type="caution">
    <text evidence="10">The sequence shown here is derived from an EMBL/GenBank/DDBJ whole genome shotgun (WGS) entry which is preliminary data.</text>
</comment>
<dbReference type="EMBL" id="BTSX01000006">
    <property type="protein sequence ID" value="GMT03532.1"/>
    <property type="molecule type" value="Genomic_DNA"/>
</dbReference>
<dbReference type="InterPro" id="IPR036084">
    <property type="entry name" value="Ser_inhib-like_sf"/>
</dbReference>
<accession>A0AAV5U9R1</accession>
<dbReference type="GO" id="GO:0031012">
    <property type="term" value="C:extracellular matrix"/>
    <property type="evidence" value="ECO:0007669"/>
    <property type="project" value="TreeGrafter"/>
</dbReference>
<dbReference type="CDD" id="cd00054">
    <property type="entry name" value="EGF_CA"/>
    <property type="match status" value="2"/>
</dbReference>
<dbReference type="SMART" id="SM00179">
    <property type="entry name" value="EGF_CA"/>
    <property type="match status" value="2"/>
</dbReference>
<dbReference type="Gene3D" id="3.90.215.10">
    <property type="entry name" value="Gamma Fibrinogen, chain A, domain 1"/>
    <property type="match status" value="1"/>
</dbReference>
<dbReference type="InterPro" id="IPR025615">
    <property type="entry name" value="TILa_dom"/>
</dbReference>
<dbReference type="Proteomes" id="UP001432027">
    <property type="component" value="Unassembled WGS sequence"/>
</dbReference>
<dbReference type="InterPro" id="IPR000152">
    <property type="entry name" value="EGF-type_Asp/Asn_hydroxyl_site"/>
</dbReference>
<evidence type="ECO:0000256" key="1">
    <source>
        <dbReference type="ARBA" id="ARBA00022536"/>
    </source>
</evidence>
<dbReference type="PROSITE" id="PS51406">
    <property type="entry name" value="FIBRINOGEN_C_2"/>
    <property type="match status" value="1"/>
</dbReference>
<evidence type="ECO:0000256" key="4">
    <source>
        <dbReference type="ARBA" id="ARBA00023180"/>
    </source>
</evidence>
<evidence type="ECO:0000256" key="6">
    <source>
        <dbReference type="SAM" id="SignalP"/>
    </source>
</evidence>
<dbReference type="AlphaFoldDB" id="A0AAV5U9R1"/>
<evidence type="ECO:0000259" key="8">
    <source>
        <dbReference type="PROSITE" id="PS51233"/>
    </source>
</evidence>
<name>A0AAV5U9R1_9BILA</name>
<sequence length="857" mass="94713">VDPVACSLKMLRLLGALLLVAAAAADGVVEPTCRDLSCANRETLLSQIAILKKDVSSRDQILAENTECTACYSNPCLNGGQCIADTKFAYRCDCPEDTSGTNCEKKIVCDKNSCGKNAKCFIQNHQTNCACELGYSGNAKKGCSLATRKICFNGDPHYTTFDGAYYDYQSTCPYDFSFPCKGSMDNGYEYYSVKAQNVLQSIGDTVSFVASTQVVFYNKTIFVDRYLNVFVDDVQVHVPYYYPSQSYSQFSVTLRNNDIVIKNDQFVEVDFHYGQLCLIIPDVPEFRGNTTLCGLAGNFDGNCKNDLREPDGTVLGNDCRPSQKNVDECFDKWRTDDYTQANPPPACVDGAAMTKNSKTCTEVEGAAADCVDIDNARTGKGPFAPCQVLGEDYIQQAYDNCIYDVCHNNKGDPKPRCNALTDFVHACQFAVGGVELPGWRDKTGCQMICPAHTQYSECVSACPATCALHNAPDDCDQPCAEGCECEYGSVLDTTNLLQVTCIKVEDCGCTDPNGNMHPPDEHWISNDCSQVNYCLNGIYNRGPMACQPDASCGIVDGALGCVCNPGFEYNSVTNACDDIDECLDPNSCSTGKGYGMCVNTPGSYYCECNTFYSGHDCELFAPKRHCADLYKYYGIRDDGAYTVTVPVDDSYGDIVVYCDMTRGDGGWTLISNSFTNETSEKTLEEYAEGFGSATEADLWFGLDLISLYTNYQMMSLRLNLFRCAHNGVAAKWTDCTYKQFAVSGKTDEYRVTIPEVCRGTEIDYYDGWARWDLSKTGPKFIAFDNDNSTSHCSETFRNTGWWYDTSYRCGSANLNGVRYTCDDIPQGEDGQTYLFWNGDPINKADMYIRPTAFPNYD</sequence>
<feature type="signal peptide" evidence="6">
    <location>
        <begin position="1"/>
        <end position="25"/>
    </location>
</feature>
<dbReference type="SUPFAM" id="SSF57196">
    <property type="entry name" value="EGF/Laminin"/>
    <property type="match status" value="2"/>
</dbReference>
<gene>
    <name evidence="10" type="ORF">PENTCL1PPCAC_25706</name>
</gene>
<dbReference type="InterPro" id="IPR000742">
    <property type="entry name" value="EGF"/>
</dbReference>
<feature type="disulfide bond" evidence="5">
    <location>
        <begin position="608"/>
        <end position="617"/>
    </location>
</feature>
<dbReference type="InterPro" id="IPR036056">
    <property type="entry name" value="Fibrinogen-like_C"/>
</dbReference>
<keyword evidence="6" id="KW-0732">Signal</keyword>
<evidence type="ECO:0000256" key="3">
    <source>
        <dbReference type="ARBA" id="ARBA00023157"/>
    </source>
</evidence>
<dbReference type="Pfam" id="PF01826">
    <property type="entry name" value="TIL"/>
    <property type="match status" value="1"/>
</dbReference>
<dbReference type="InterPro" id="IPR014716">
    <property type="entry name" value="Fibrinogen_a/b/g_C_1"/>
</dbReference>
<dbReference type="SMART" id="SM00186">
    <property type="entry name" value="FBG"/>
    <property type="match status" value="1"/>
</dbReference>
<dbReference type="InterPro" id="IPR001846">
    <property type="entry name" value="VWF_type-D"/>
</dbReference>
<dbReference type="PANTHER" id="PTHR11339">
    <property type="entry name" value="EXTRACELLULAR MATRIX GLYCOPROTEIN RELATED"/>
    <property type="match status" value="1"/>
</dbReference>
<dbReference type="InterPro" id="IPR002919">
    <property type="entry name" value="TIL_dom"/>
</dbReference>
<dbReference type="Pfam" id="PF00094">
    <property type="entry name" value="VWD"/>
    <property type="match status" value="1"/>
</dbReference>
<keyword evidence="1 5" id="KW-0245">EGF-like domain</keyword>
<reference evidence="10" key="1">
    <citation type="submission" date="2023-10" db="EMBL/GenBank/DDBJ databases">
        <title>Genome assembly of Pristionchus species.</title>
        <authorList>
            <person name="Yoshida K."/>
            <person name="Sommer R.J."/>
        </authorList>
    </citation>
    <scope>NUCLEOTIDE SEQUENCE</scope>
    <source>
        <strain evidence="10">RS0144</strain>
    </source>
</reference>
<dbReference type="PROSITE" id="PS50026">
    <property type="entry name" value="EGF_3"/>
    <property type="match status" value="2"/>
</dbReference>
<evidence type="ECO:0000256" key="5">
    <source>
        <dbReference type="PROSITE-ProRule" id="PRU00076"/>
    </source>
</evidence>
<dbReference type="PROSITE" id="PS01186">
    <property type="entry name" value="EGF_2"/>
    <property type="match status" value="1"/>
</dbReference>
<dbReference type="Pfam" id="PF12714">
    <property type="entry name" value="TILa"/>
    <property type="match status" value="1"/>
</dbReference>